<dbReference type="FunFam" id="1.10.10.10:FF:000001">
    <property type="entry name" value="LysR family transcriptional regulator"/>
    <property type="match status" value="1"/>
</dbReference>
<evidence type="ECO:0000313" key="6">
    <source>
        <dbReference type="EMBL" id="GHF45295.1"/>
    </source>
</evidence>
<keyword evidence="3 6" id="KW-0238">DNA-binding</keyword>
<evidence type="ECO:0000256" key="4">
    <source>
        <dbReference type="ARBA" id="ARBA00023163"/>
    </source>
</evidence>
<organism evidence="6 7">
    <name type="scientific">Seohaeicola zhoushanensis</name>
    <dbReference type="NCBI Taxonomy" id="1569283"/>
    <lineage>
        <taxon>Bacteria</taxon>
        <taxon>Pseudomonadati</taxon>
        <taxon>Pseudomonadota</taxon>
        <taxon>Alphaproteobacteria</taxon>
        <taxon>Rhodobacterales</taxon>
        <taxon>Roseobacteraceae</taxon>
        <taxon>Seohaeicola</taxon>
    </lineage>
</organism>
<comment type="similarity">
    <text evidence="1">Belongs to the LysR transcriptional regulatory family.</text>
</comment>
<dbReference type="CDD" id="cd08432">
    <property type="entry name" value="PBP2_GcdR_TrpI_HvrB_AmpR_like"/>
    <property type="match status" value="1"/>
</dbReference>
<accession>A0A8J3M7A7</accession>
<keyword evidence="2" id="KW-0805">Transcription regulation</keyword>
<reference evidence="6" key="1">
    <citation type="journal article" date="2014" name="Int. J. Syst. Evol. Microbiol.">
        <title>Complete genome sequence of Corynebacterium casei LMG S-19264T (=DSM 44701T), isolated from a smear-ripened cheese.</title>
        <authorList>
            <consortium name="US DOE Joint Genome Institute (JGI-PGF)"/>
            <person name="Walter F."/>
            <person name="Albersmeier A."/>
            <person name="Kalinowski J."/>
            <person name="Ruckert C."/>
        </authorList>
    </citation>
    <scope>NUCLEOTIDE SEQUENCE</scope>
    <source>
        <strain evidence="6">KCTC 42650</strain>
    </source>
</reference>
<reference evidence="6" key="2">
    <citation type="submission" date="2020-09" db="EMBL/GenBank/DDBJ databases">
        <authorList>
            <person name="Sun Q."/>
            <person name="Kim S."/>
        </authorList>
    </citation>
    <scope>NUCLEOTIDE SEQUENCE</scope>
    <source>
        <strain evidence="6">KCTC 42650</strain>
    </source>
</reference>
<dbReference type="PRINTS" id="PR00039">
    <property type="entry name" value="HTHLYSR"/>
</dbReference>
<keyword evidence="7" id="KW-1185">Reference proteome</keyword>
<dbReference type="Pfam" id="PF00126">
    <property type="entry name" value="HTH_1"/>
    <property type="match status" value="1"/>
</dbReference>
<dbReference type="SUPFAM" id="SSF53850">
    <property type="entry name" value="Periplasmic binding protein-like II"/>
    <property type="match status" value="1"/>
</dbReference>
<dbReference type="NCBIfam" id="NF008352">
    <property type="entry name" value="PRK11139.1"/>
    <property type="match status" value="1"/>
</dbReference>
<dbReference type="InterPro" id="IPR036390">
    <property type="entry name" value="WH_DNA-bd_sf"/>
</dbReference>
<dbReference type="GO" id="GO:0043565">
    <property type="term" value="F:sequence-specific DNA binding"/>
    <property type="evidence" value="ECO:0007669"/>
    <property type="project" value="TreeGrafter"/>
</dbReference>
<dbReference type="EMBL" id="BNCJ01000003">
    <property type="protein sequence ID" value="GHF45295.1"/>
    <property type="molecule type" value="Genomic_DNA"/>
</dbReference>
<evidence type="ECO:0000259" key="5">
    <source>
        <dbReference type="PROSITE" id="PS50931"/>
    </source>
</evidence>
<evidence type="ECO:0000256" key="2">
    <source>
        <dbReference type="ARBA" id="ARBA00023015"/>
    </source>
</evidence>
<dbReference type="Proteomes" id="UP000626220">
    <property type="component" value="Unassembled WGS sequence"/>
</dbReference>
<dbReference type="PROSITE" id="PS50931">
    <property type="entry name" value="HTH_LYSR"/>
    <property type="match status" value="1"/>
</dbReference>
<dbReference type="PANTHER" id="PTHR30537">
    <property type="entry name" value="HTH-TYPE TRANSCRIPTIONAL REGULATOR"/>
    <property type="match status" value="1"/>
</dbReference>
<evidence type="ECO:0000313" key="7">
    <source>
        <dbReference type="Proteomes" id="UP000626220"/>
    </source>
</evidence>
<dbReference type="Pfam" id="PF03466">
    <property type="entry name" value="LysR_substrate"/>
    <property type="match status" value="1"/>
</dbReference>
<dbReference type="InterPro" id="IPR000847">
    <property type="entry name" value="LysR_HTH_N"/>
</dbReference>
<dbReference type="RefSeq" id="WP_189679555.1">
    <property type="nucleotide sequence ID" value="NZ_BNCJ01000003.1"/>
</dbReference>
<proteinExistence type="inferred from homology"/>
<sequence length="312" mass="34209">MKPNLPFTSLRTFESVARLRGFGRAAEELGVTQSAVSQHVKSLEEWLGLRLLNRGGGRVSPTEEGARLAAAVTEGFGMVTSVCRELRDGSTQDLNIVLSCLPGFAFNWLFPRLISFDQAHPDLPVSINTSAKLVNFDDEDVDLAIRYGLGDYRGLHVEKLLSEELFPVCAPELLARGPKLETPADLAGHTLLYDDIADIGGSPPTWEFWAQSSGVVLPKPARIRRFGQSNMVVQAAIRGLGVALGREPLVIDALNDGRLVRPFSGAVKSQFAYWIVCPHDALKSPRVRALRDWLHEEVARQPRLDGAAPVRP</sequence>
<comment type="caution">
    <text evidence="6">The sequence shown here is derived from an EMBL/GenBank/DDBJ whole genome shotgun (WGS) entry which is preliminary data.</text>
</comment>
<dbReference type="SUPFAM" id="SSF46785">
    <property type="entry name" value="Winged helix' DNA-binding domain"/>
    <property type="match status" value="1"/>
</dbReference>
<evidence type="ECO:0000256" key="1">
    <source>
        <dbReference type="ARBA" id="ARBA00009437"/>
    </source>
</evidence>
<dbReference type="GO" id="GO:0003700">
    <property type="term" value="F:DNA-binding transcription factor activity"/>
    <property type="evidence" value="ECO:0007669"/>
    <property type="project" value="InterPro"/>
</dbReference>
<dbReference type="InterPro" id="IPR005119">
    <property type="entry name" value="LysR_subst-bd"/>
</dbReference>
<dbReference type="InterPro" id="IPR058163">
    <property type="entry name" value="LysR-type_TF_proteobact-type"/>
</dbReference>
<dbReference type="Gene3D" id="3.40.190.10">
    <property type="entry name" value="Periplasmic binding protein-like II"/>
    <property type="match status" value="2"/>
</dbReference>
<dbReference type="AlphaFoldDB" id="A0A8J3M7A7"/>
<protein>
    <submittedName>
        <fullName evidence="6">DNA-binding transcriptional activator GcvA</fullName>
    </submittedName>
</protein>
<gene>
    <name evidence="6" type="ORF">GCM10017056_16130</name>
</gene>
<dbReference type="Gene3D" id="1.10.10.10">
    <property type="entry name" value="Winged helix-like DNA-binding domain superfamily/Winged helix DNA-binding domain"/>
    <property type="match status" value="1"/>
</dbReference>
<dbReference type="GO" id="GO:0006351">
    <property type="term" value="P:DNA-templated transcription"/>
    <property type="evidence" value="ECO:0007669"/>
    <property type="project" value="TreeGrafter"/>
</dbReference>
<keyword evidence="4" id="KW-0804">Transcription</keyword>
<dbReference type="InterPro" id="IPR036388">
    <property type="entry name" value="WH-like_DNA-bd_sf"/>
</dbReference>
<name>A0A8J3M7A7_9RHOB</name>
<dbReference type="PANTHER" id="PTHR30537:SF74">
    <property type="entry name" value="HTH-TYPE TRANSCRIPTIONAL REGULATOR TRPI"/>
    <property type="match status" value="1"/>
</dbReference>
<feature type="domain" description="HTH lysR-type" evidence="5">
    <location>
        <begin position="5"/>
        <end position="62"/>
    </location>
</feature>
<evidence type="ECO:0000256" key="3">
    <source>
        <dbReference type="ARBA" id="ARBA00023125"/>
    </source>
</evidence>